<evidence type="ECO:0000313" key="4">
    <source>
        <dbReference type="Proteomes" id="UP001217089"/>
    </source>
</evidence>
<proteinExistence type="predicted"/>
<dbReference type="SUPFAM" id="SSF54001">
    <property type="entry name" value="Cysteine proteinases"/>
    <property type="match status" value="1"/>
</dbReference>
<keyword evidence="4" id="KW-1185">Reference proteome</keyword>
<protein>
    <recommendedName>
        <fullName evidence="2">Transglutaminase-like domain-containing protein</fullName>
    </recommendedName>
</protein>
<evidence type="ECO:0000313" key="3">
    <source>
        <dbReference type="EMBL" id="KAJ8301867.1"/>
    </source>
</evidence>
<dbReference type="Pfam" id="PF01841">
    <property type="entry name" value="Transglut_core"/>
    <property type="match status" value="1"/>
</dbReference>
<gene>
    <name evidence="3" type="ORF">KUTeg_020854</name>
</gene>
<dbReference type="InterPro" id="IPR053041">
    <property type="entry name" value="Transglut-like_Superfamily_Mod"/>
</dbReference>
<dbReference type="Proteomes" id="UP001217089">
    <property type="component" value="Unassembled WGS sequence"/>
</dbReference>
<dbReference type="Gene3D" id="3.10.620.30">
    <property type="match status" value="1"/>
</dbReference>
<dbReference type="EMBL" id="JARBDR010000918">
    <property type="protein sequence ID" value="KAJ8301867.1"/>
    <property type="molecule type" value="Genomic_DNA"/>
</dbReference>
<name>A0ABQ9E980_TEGGR</name>
<feature type="compositionally biased region" description="Basic and acidic residues" evidence="1">
    <location>
        <begin position="1"/>
        <end position="13"/>
    </location>
</feature>
<feature type="domain" description="Transglutaminase-like" evidence="2">
    <location>
        <begin position="68"/>
        <end position="179"/>
    </location>
</feature>
<feature type="region of interest" description="Disordered" evidence="1">
    <location>
        <begin position="1"/>
        <end position="39"/>
    </location>
</feature>
<sequence length="252" mass="28656">MKPECKINVKSRPDSGIAVSMSSGSYSSYSSSDATKETDDIDEACVTESIEMLDRVEKINPDSHNDMKSLAAAITKGLTSQSLKAHALYCWLGSIGLAKYTRCNKKQSTPSAKLRQLVEKKTTHAHIFQELCRAAGIKCERIEGFVKSKDYLPGNTVQSQKFAHTWNAVNLDGHYRLVDSFYGSRREKYFLDHYFMTSPDAFVLSHFPKEKKWLLMNQAISMEDFEDTVKTWPAMFHFNIRPLSHEISYTDI</sequence>
<feature type="compositionally biased region" description="Low complexity" evidence="1">
    <location>
        <begin position="20"/>
        <end position="32"/>
    </location>
</feature>
<comment type="caution">
    <text evidence="3">The sequence shown here is derived from an EMBL/GenBank/DDBJ whole genome shotgun (WGS) entry which is preliminary data.</text>
</comment>
<dbReference type="InterPro" id="IPR038765">
    <property type="entry name" value="Papain-like_cys_pep_sf"/>
</dbReference>
<dbReference type="InterPro" id="IPR002931">
    <property type="entry name" value="Transglutaminase-like"/>
</dbReference>
<accession>A0ABQ9E980</accession>
<evidence type="ECO:0000259" key="2">
    <source>
        <dbReference type="Pfam" id="PF01841"/>
    </source>
</evidence>
<evidence type="ECO:0000256" key="1">
    <source>
        <dbReference type="SAM" id="MobiDB-lite"/>
    </source>
</evidence>
<reference evidence="3 4" key="1">
    <citation type="submission" date="2022-12" db="EMBL/GenBank/DDBJ databases">
        <title>Chromosome-level genome of Tegillarca granosa.</title>
        <authorList>
            <person name="Kim J."/>
        </authorList>
    </citation>
    <scope>NUCLEOTIDE SEQUENCE [LARGE SCALE GENOMIC DNA]</scope>
    <source>
        <strain evidence="3">Teg-2019</strain>
        <tissue evidence="3">Adductor muscle</tissue>
    </source>
</reference>
<dbReference type="PANTHER" id="PTHR47020:SF1">
    <property type="entry name" value="HILLARIN"/>
    <property type="match status" value="1"/>
</dbReference>
<organism evidence="3 4">
    <name type="scientific">Tegillarca granosa</name>
    <name type="common">Malaysian cockle</name>
    <name type="synonym">Anadara granosa</name>
    <dbReference type="NCBI Taxonomy" id="220873"/>
    <lineage>
        <taxon>Eukaryota</taxon>
        <taxon>Metazoa</taxon>
        <taxon>Spiralia</taxon>
        <taxon>Lophotrochozoa</taxon>
        <taxon>Mollusca</taxon>
        <taxon>Bivalvia</taxon>
        <taxon>Autobranchia</taxon>
        <taxon>Pteriomorphia</taxon>
        <taxon>Arcoida</taxon>
        <taxon>Arcoidea</taxon>
        <taxon>Arcidae</taxon>
        <taxon>Tegillarca</taxon>
    </lineage>
</organism>
<dbReference type="PANTHER" id="PTHR47020">
    <property type="entry name" value="HILLARIN"/>
    <property type="match status" value="1"/>
</dbReference>